<keyword evidence="2" id="KW-0812">Transmembrane</keyword>
<name>A0A931CM67_9MICC</name>
<dbReference type="Pfam" id="PF10067">
    <property type="entry name" value="DUF2306"/>
    <property type="match status" value="1"/>
</dbReference>
<feature type="compositionally biased region" description="Basic and acidic residues" evidence="1">
    <location>
        <begin position="201"/>
        <end position="230"/>
    </location>
</feature>
<organism evidence="3 4">
    <name type="scientific">Arthrobacter terrae</name>
    <dbReference type="NCBI Taxonomy" id="2935737"/>
    <lineage>
        <taxon>Bacteria</taxon>
        <taxon>Bacillati</taxon>
        <taxon>Actinomycetota</taxon>
        <taxon>Actinomycetes</taxon>
        <taxon>Micrococcales</taxon>
        <taxon>Micrococcaceae</taxon>
        <taxon>Arthrobacter</taxon>
    </lineage>
</organism>
<evidence type="ECO:0000256" key="2">
    <source>
        <dbReference type="SAM" id="Phobius"/>
    </source>
</evidence>
<feature type="transmembrane region" description="Helical" evidence="2">
    <location>
        <begin position="39"/>
        <end position="59"/>
    </location>
</feature>
<keyword evidence="4" id="KW-1185">Reference proteome</keyword>
<dbReference type="InterPro" id="IPR036259">
    <property type="entry name" value="MFS_trans_sf"/>
</dbReference>
<protein>
    <submittedName>
        <fullName evidence="3">DUF2306 domain-containing protein</fullName>
    </submittedName>
</protein>
<dbReference type="SUPFAM" id="SSF103473">
    <property type="entry name" value="MFS general substrate transporter"/>
    <property type="match status" value="1"/>
</dbReference>
<dbReference type="EMBL" id="JADNYM010000001">
    <property type="protein sequence ID" value="MBG0738004.1"/>
    <property type="molecule type" value="Genomic_DNA"/>
</dbReference>
<feature type="transmembrane region" description="Helical" evidence="2">
    <location>
        <begin position="79"/>
        <end position="100"/>
    </location>
</feature>
<reference evidence="3 4" key="1">
    <citation type="submission" date="2020-11" db="EMBL/GenBank/DDBJ databases">
        <title>Arthrobacter antarcticus sp. nov., isolated from Antarctic Soil.</title>
        <authorList>
            <person name="Li J."/>
        </authorList>
    </citation>
    <scope>NUCLEOTIDE SEQUENCE [LARGE SCALE GENOMIC DNA]</scope>
    <source>
        <strain evidence="3 4">Z1-20</strain>
    </source>
</reference>
<evidence type="ECO:0000256" key="1">
    <source>
        <dbReference type="SAM" id="MobiDB-lite"/>
    </source>
</evidence>
<feature type="transmembrane region" description="Helical" evidence="2">
    <location>
        <begin position="172"/>
        <end position="192"/>
    </location>
</feature>
<proteinExistence type="predicted"/>
<accession>A0A931CM67</accession>
<dbReference type="Proteomes" id="UP000655366">
    <property type="component" value="Unassembled WGS sequence"/>
</dbReference>
<evidence type="ECO:0000313" key="3">
    <source>
        <dbReference type="EMBL" id="MBG0738004.1"/>
    </source>
</evidence>
<keyword evidence="2" id="KW-0472">Membrane</keyword>
<feature type="transmembrane region" description="Helical" evidence="2">
    <location>
        <begin position="145"/>
        <end position="166"/>
    </location>
</feature>
<comment type="caution">
    <text evidence="3">The sequence shown here is derived from an EMBL/GenBank/DDBJ whole genome shotgun (WGS) entry which is preliminary data.</text>
</comment>
<evidence type="ECO:0000313" key="4">
    <source>
        <dbReference type="Proteomes" id="UP000655366"/>
    </source>
</evidence>
<dbReference type="AlphaFoldDB" id="A0A931CM67"/>
<keyword evidence="2" id="KW-1133">Transmembrane helix</keyword>
<feature type="compositionally biased region" description="Low complexity" evidence="1">
    <location>
        <begin position="243"/>
        <end position="257"/>
    </location>
</feature>
<feature type="region of interest" description="Disordered" evidence="1">
    <location>
        <begin position="199"/>
        <end position="263"/>
    </location>
</feature>
<gene>
    <name evidence="3" type="ORF">IV500_00940</name>
</gene>
<feature type="transmembrane region" description="Helical" evidence="2">
    <location>
        <begin position="106"/>
        <end position="124"/>
    </location>
</feature>
<sequence>MPFALIALILVPAVAGSLRLIELSGGPHLMPANQRLTASPVPVVVHITSAISYAVLGALQFSPGFRRRHLKWHRQSGRVVVILGLTVAFSALCLTLFYPGQPGTGMLLYLFRLAFGAGMAACILRGFAVIRHGDVARHRAWMTRAYALALGAGTQVFTQGLGNAVFGTSGLTTTLMLGAGWAINLAVVEYCIRRRGRTLHRRPEPGRNGDSRTGRTTADRQEPDRQDDGGRVALMTRSPNGRTSPTAGFGSAATSTTKPSSRR</sequence>
<dbReference type="InterPro" id="IPR018750">
    <property type="entry name" value="DUF2306_membrane"/>
</dbReference>